<keyword evidence="2" id="KW-1185">Reference proteome</keyword>
<dbReference type="PROSITE" id="PS00018">
    <property type="entry name" value="EF_HAND_1"/>
    <property type="match status" value="1"/>
</dbReference>
<evidence type="ECO:0000313" key="2">
    <source>
        <dbReference type="Proteomes" id="UP001497480"/>
    </source>
</evidence>
<dbReference type="Proteomes" id="UP001497480">
    <property type="component" value="Unassembled WGS sequence"/>
</dbReference>
<sequence length="109" mass="12447">MEATARSVYSGVVLHVVALSLNDELDSNGEHVIDYVEILEMVKMVCWGGSIKKERASYKAAFRGESLHLPQWHESTARSYTLGEGAWICYNNDYVRKIVPAFMTRTDWF</sequence>
<proteinExistence type="predicted"/>
<gene>
    <name evidence="1" type="ORF">LLUT_LOCUS12004</name>
</gene>
<protein>
    <recommendedName>
        <fullName evidence="3">EF-hand domain-containing protein</fullName>
    </recommendedName>
</protein>
<dbReference type="InterPro" id="IPR018247">
    <property type="entry name" value="EF_Hand_1_Ca_BS"/>
</dbReference>
<dbReference type="EMBL" id="CAXHTB010000008">
    <property type="protein sequence ID" value="CAL0310944.1"/>
    <property type="molecule type" value="Genomic_DNA"/>
</dbReference>
<dbReference type="AlphaFoldDB" id="A0AAV1WNN7"/>
<evidence type="ECO:0008006" key="3">
    <source>
        <dbReference type="Google" id="ProtNLM"/>
    </source>
</evidence>
<evidence type="ECO:0000313" key="1">
    <source>
        <dbReference type="EMBL" id="CAL0310944.1"/>
    </source>
</evidence>
<comment type="caution">
    <text evidence="1">The sequence shown here is derived from an EMBL/GenBank/DDBJ whole genome shotgun (WGS) entry which is preliminary data.</text>
</comment>
<accession>A0AAV1WNN7</accession>
<name>A0AAV1WNN7_LUPLU</name>
<organism evidence="1 2">
    <name type="scientific">Lupinus luteus</name>
    <name type="common">European yellow lupine</name>
    <dbReference type="NCBI Taxonomy" id="3873"/>
    <lineage>
        <taxon>Eukaryota</taxon>
        <taxon>Viridiplantae</taxon>
        <taxon>Streptophyta</taxon>
        <taxon>Embryophyta</taxon>
        <taxon>Tracheophyta</taxon>
        <taxon>Spermatophyta</taxon>
        <taxon>Magnoliopsida</taxon>
        <taxon>eudicotyledons</taxon>
        <taxon>Gunneridae</taxon>
        <taxon>Pentapetalae</taxon>
        <taxon>rosids</taxon>
        <taxon>fabids</taxon>
        <taxon>Fabales</taxon>
        <taxon>Fabaceae</taxon>
        <taxon>Papilionoideae</taxon>
        <taxon>50 kb inversion clade</taxon>
        <taxon>genistoids sensu lato</taxon>
        <taxon>core genistoids</taxon>
        <taxon>Genisteae</taxon>
        <taxon>Lupinus</taxon>
    </lineage>
</organism>
<reference evidence="1 2" key="1">
    <citation type="submission" date="2024-03" db="EMBL/GenBank/DDBJ databases">
        <authorList>
            <person name="Martinez-Hernandez J."/>
        </authorList>
    </citation>
    <scope>NUCLEOTIDE SEQUENCE [LARGE SCALE GENOMIC DNA]</scope>
</reference>